<dbReference type="OMA" id="HRFSYYD"/>
<dbReference type="AlphaFoldDB" id="A0A3B0JL84"/>
<gene>
    <name evidence="1" type="ORF">DGUA_6G001860</name>
</gene>
<dbReference type="OrthoDB" id="6161911at2759"/>
<keyword evidence="2" id="KW-1185">Reference proteome</keyword>
<dbReference type="Proteomes" id="UP000268350">
    <property type="component" value="Unassembled WGS sequence"/>
</dbReference>
<dbReference type="EMBL" id="OUUW01000001">
    <property type="protein sequence ID" value="SPP74249.1"/>
    <property type="molecule type" value="Genomic_DNA"/>
</dbReference>
<evidence type="ECO:0000313" key="1">
    <source>
        <dbReference type="EMBL" id="SPP74249.1"/>
    </source>
</evidence>
<reference evidence="2" key="1">
    <citation type="submission" date="2018-01" db="EMBL/GenBank/DDBJ databases">
        <authorList>
            <person name="Alioto T."/>
            <person name="Alioto T."/>
        </authorList>
    </citation>
    <scope>NUCLEOTIDE SEQUENCE [LARGE SCALE GENOMIC DNA]</scope>
</reference>
<dbReference type="InterPro" id="IPR026193">
    <property type="entry name" value="NDUFV3"/>
</dbReference>
<name>A0A3B0JL84_DROGU</name>
<protein>
    <submittedName>
        <fullName evidence="1">Uncharacterized protein</fullName>
    </submittedName>
</protein>
<proteinExistence type="predicted"/>
<dbReference type="GO" id="GO:0045271">
    <property type="term" value="C:respiratory chain complex I"/>
    <property type="evidence" value="ECO:0007669"/>
    <property type="project" value="InterPro"/>
</dbReference>
<organism evidence="1 2">
    <name type="scientific">Drosophila guanche</name>
    <name type="common">Fruit fly</name>
    <dbReference type="NCBI Taxonomy" id="7266"/>
    <lineage>
        <taxon>Eukaryota</taxon>
        <taxon>Metazoa</taxon>
        <taxon>Ecdysozoa</taxon>
        <taxon>Arthropoda</taxon>
        <taxon>Hexapoda</taxon>
        <taxon>Insecta</taxon>
        <taxon>Pterygota</taxon>
        <taxon>Neoptera</taxon>
        <taxon>Endopterygota</taxon>
        <taxon>Diptera</taxon>
        <taxon>Brachycera</taxon>
        <taxon>Muscomorpha</taxon>
        <taxon>Ephydroidea</taxon>
        <taxon>Drosophilidae</taxon>
        <taxon>Drosophila</taxon>
        <taxon>Sophophora</taxon>
    </lineage>
</organism>
<dbReference type="GO" id="GO:0005739">
    <property type="term" value="C:mitochondrion"/>
    <property type="evidence" value="ECO:0007669"/>
    <property type="project" value="InterPro"/>
</dbReference>
<evidence type="ECO:0000313" key="2">
    <source>
        <dbReference type="Proteomes" id="UP000268350"/>
    </source>
</evidence>
<dbReference type="Pfam" id="PF15880">
    <property type="entry name" value="NDUFV3"/>
    <property type="match status" value="1"/>
</dbReference>
<accession>A0A3B0JL84</accession>
<sequence>MCLRCPGNLWSLKLTRSPTASHSIRLSSCGCGCQNAGGSCTCGTECLCKELGRLGPSPRNERDFPPGYKPEVLLTKAFTLPSYMPASVFRLMEKDELPGPKKCKNQEYFSYHRYSYYDLKTVIAMLKQKAGTDCK</sequence>